<evidence type="ECO:0000256" key="2">
    <source>
        <dbReference type="SAM" id="MobiDB-lite"/>
    </source>
</evidence>
<keyword evidence="3" id="KW-0812">Transmembrane</keyword>
<evidence type="ECO:0000313" key="5">
    <source>
        <dbReference type="Proteomes" id="UP000224006"/>
    </source>
</evidence>
<dbReference type="STRING" id="94643.A0A2A9LZA9"/>
<organism evidence="4 5">
    <name type="scientific">Besnoitia besnoiti</name>
    <name type="common">Apicomplexan protozoan</name>
    <dbReference type="NCBI Taxonomy" id="94643"/>
    <lineage>
        <taxon>Eukaryota</taxon>
        <taxon>Sar</taxon>
        <taxon>Alveolata</taxon>
        <taxon>Apicomplexa</taxon>
        <taxon>Conoidasida</taxon>
        <taxon>Coccidia</taxon>
        <taxon>Eucoccidiorida</taxon>
        <taxon>Eimeriorina</taxon>
        <taxon>Sarcocystidae</taxon>
        <taxon>Besnoitia</taxon>
    </lineage>
</organism>
<dbReference type="InterPro" id="IPR009030">
    <property type="entry name" value="Growth_fac_rcpt_cys_sf"/>
</dbReference>
<evidence type="ECO:0000256" key="1">
    <source>
        <dbReference type="SAM" id="Coils"/>
    </source>
</evidence>
<feature type="coiled-coil region" evidence="1">
    <location>
        <begin position="1934"/>
        <end position="2029"/>
    </location>
</feature>
<name>A0A2A9LZA9_BESBE</name>
<evidence type="ECO:0000313" key="4">
    <source>
        <dbReference type="EMBL" id="PFH31738.1"/>
    </source>
</evidence>
<evidence type="ECO:0000256" key="3">
    <source>
        <dbReference type="SAM" id="Phobius"/>
    </source>
</evidence>
<dbReference type="OrthoDB" id="330121at2759"/>
<dbReference type="KEGG" id="bbes:BESB_022300"/>
<dbReference type="Gene3D" id="2.10.50.10">
    <property type="entry name" value="Tumor Necrosis Factor Receptor, subunit A, domain 2"/>
    <property type="match status" value="1"/>
</dbReference>
<feature type="region of interest" description="Disordered" evidence="2">
    <location>
        <begin position="997"/>
        <end position="1019"/>
    </location>
</feature>
<dbReference type="Proteomes" id="UP000224006">
    <property type="component" value="Chromosome XII"/>
</dbReference>
<reference evidence="4 5" key="1">
    <citation type="submission" date="2017-09" db="EMBL/GenBank/DDBJ databases">
        <title>Genome sequencing of Besnoitia besnoiti strain Bb-Ger1.</title>
        <authorList>
            <person name="Schares G."/>
            <person name="Venepally P."/>
            <person name="Lorenzi H.A."/>
        </authorList>
    </citation>
    <scope>NUCLEOTIDE SEQUENCE [LARGE SCALE GENOMIC DNA]</scope>
    <source>
        <strain evidence="4 5">Bb-Ger1</strain>
    </source>
</reference>
<dbReference type="GeneID" id="40307290"/>
<dbReference type="EMBL" id="NWUJ01000013">
    <property type="protein sequence ID" value="PFH31738.1"/>
    <property type="molecule type" value="Genomic_DNA"/>
</dbReference>
<proteinExistence type="predicted"/>
<keyword evidence="3" id="KW-1133">Transmembrane helix</keyword>
<feature type="coiled-coil region" evidence="1">
    <location>
        <begin position="1395"/>
        <end position="1422"/>
    </location>
</feature>
<comment type="caution">
    <text evidence="4">The sequence shown here is derived from an EMBL/GenBank/DDBJ whole genome shotgun (WGS) entry which is preliminary data.</text>
</comment>
<dbReference type="PANTHER" id="PTHR47236:SF4">
    <property type="entry name" value="GENE 9195-RELATED"/>
    <property type="match status" value="1"/>
</dbReference>
<feature type="region of interest" description="Disordered" evidence="2">
    <location>
        <begin position="2121"/>
        <end position="2144"/>
    </location>
</feature>
<protein>
    <submittedName>
        <fullName evidence="4">GCC2 and GCC3 domain-containing protein</fullName>
    </submittedName>
</protein>
<dbReference type="RefSeq" id="XP_029215747.1">
    <property type="nucleotide sequence ID" value="XM_029360932.1"/>
</dbReference>
<keyword evidence="1" id="KW-0175">Coiled coil</keyword>
<feature type="coiled-coil region" evidence="1">
    <location>
        <begin position="937"/>
        <end position="964"/>
    </location>
</feature>
<accession>A0A2A9LZA9</accession>
<feature type="coiled-coil region" evidence="1">
    <location>
        <begin position="1595"/>
        <end position="1637"/>
    </location>
</feature>
<gene>
    <name evidence="4" type="ORF">BESB_022300</name>
</gene>
<sequence length="2170" mass="237858">MHAESPDSCQKCEPGLLCPEGSDRQITACPLGFYCEGGNAPMTPCPEGTYGKSTGTSTKEDACAACPNGSYCPGADQPYEPCPAGKFCTSDSPKPAACPAGTYCPGATSIPLECPLGFYCPRGTEMPVECPGGSLCPQGAAQPRACPAGTRSRGAQACAAIPTVEGCCEACPAGTFAAVEGSTACTACAAGYLCTAGSTSATPSDPREGRACPRGHYCPAGSLAPVPCPRGRYNAEEGAADEARDCLPCPEGTFSDQLGATSCSTCGGTSTSLAGEETCTCVGAGRTFLKREGTCVCRSVHEFYSATHLAAADGDLDSALDCQPIAQPRCANAATMKNPRFSEDYGSQLLRSERGACVLHDRVCKEHCGKDADGRFLASAGMCECFSPQDAGQQACGPQCRSETAELFIQGDELVYRAAGKDGEQRHSTQSLLDSKAVKGFFACPHEAETPHRLPTPGCRASFYLLNASGIFGTVGVPAGFQDLLAASQGASRASSEGRAIASSRAPEARAPLAASAAAAVEELFGRDQRNRMALLRRPTQCLHSGDTIVWMLAGAFPVYQRNSLLNTVPDFDTSPFKNVEDELAFEAEKADAGGITYFAFPFTAPGQYPRPTASISLGALSLHLRDDVLVEPELASVVLLFWGLVAVLVVFVLLVSLLRKRLFLRQQRAGLGPEASPHAFGVDAAAQQAQDAIEALLSHVIDSGREVDPRARVTRLTADELEPHLAAVEALEPKGDARAAAADDALDPSRFEGMYDQLARAHSTLAKAFCDRREATAALGRHSLDALDGLEAFVRPLIRRVDWRIEERSALQKSIAAVTRACEKLVGELRTPEAFLVADPSLAGASESGFERFSLAATGVASLAALEKLAPAEAFLFVLAEEVVGVLCMTRGESPSLCVVAEYVERLLQASPPDARDDAAPAAVLAGRSADLAGGAARLTELLEAVLQQRERAEDLASQLGQKTRADALTRARASEAIDRELVRVLLAAVEMLATGERAEEPREKPPSATPRSSRGEDAAHDPLQALQNRIQATCDRHAEELSRALEAQQKAYLAVLEKLETSRAQHVSQRHEMERVLLTQFLEFFRASKAERISRFYERLEASTVAKLREALKEELYRLERMRRREAWTAAEHDERRKQTLHKLEAQIKAATETLKTGKDALLLDTMSRLDAYLDTRRTSLESLHATELAAAEESAEKAREVVQKIFEQQTETCQADLQARQARFLLVAQNVARLCSRLQSGEIVPTAHLADFLADAASALSDLSRGQANARRATLEMQREAREEILLRRQAALSAKIDALRASTRRYAAQEAEASAALFMHEEDAFLPFGVRAIQETVDAVFASQIRQRGKAYVAVLRASEPRTAAGDAEPDEDAEAQQHLALKEEEKAKQIQAIEARRGETRRKREEALRAVAELEVEITERYARKLVENSERFLEDEAVEDSATIAAEAQRLSRLQTRLLSFLKRTLVAQRKAGSSRPRPAHGGLGDWAREAETLLQAADQDRRDALGAFEKRLACRSRAAHRASARSACLGSALAADRSLNELLFQIREKRQAVRASLFFLEELVAAACDAKFTTKEGCQIDGQYDKAARELEEAFERAVSQLDEEFELDAQAIEKDLAEARARIKRTEEMEKSRLDVELRLREATATSEEERAALRSEFSARLQSLQRDFEGERDAQERVFREKLMARRELLQKRKQQLAEKAQADDARTQAEMLRKKTLADKQRSAALFEYLLGEARAQVSPHAIKQLHRNMTSQLAETMQAMVLEQLAEKSARLTAVSSNLQAAYRQERAAAELDLDSKVSEAEKNLAAAPAAAQESLREEVEARKKMRDEKLRELDAKFSLKLESALQVERLAIEPLQAERVFDLKQESMKKIIKVLAEFVALGDPTALALTNEAQQTLSRIDADRARMKEVAGMQVLDVDRMLREKEAELKKQMEANVAALKAKLEAQREREEALQRAAREEEMKRRQERKKARQLEQLRRMANRGRADDPEATEDLFKKYEDDADKLEAALTKERARQLMLLQSRLHQKMIKKEKLFKQQGEGEISEEWERLKRTRELAAVRAEDAQAAEEANDEEEMWKYFFSTRVAEEVAKKARTIQELLRAALQQLTSGQPQGDGGNPDGGAEAFATPESIEKLLDHLSRLTEALVVPEDDEEEN</sequence>
<dbReference type="SMART" id="SM01411">
    <property type="entry name" value="Ephrin_rec_like"/>
    <property type="match status" value="5"/>
</dbReference>
<feature type="coiled-coil region" evidence="1">
    <location>
        <begin position="1107"/>
        <end position="1163"/>
    </location>
</feature>
<keyword evidence="5" id="KW-1185">Reference proteome</keyword>
<keyword evidence="3" id="KW-0472">Membrane</keyword>
<feature type="compositionally biased region" description="Basic and acidic residues" evidence="2">
    <location>
        <begin position="998"/>
        <end position="1007"/>
    </location>
</feature>
<dbReference type="VEuPathDB" id="ToxoDB:BESB_022300"/>
<dbReference type="PANTHER" id="PTHR47236">
    <property type="entry name" value="GENE, 32742-RELATED-RELATED"/>
    <property type="match status" value="1"/>
</dbReference>
<dbReference type="SUPFAM" id="SSF57184">
    <property type="entry name" value="Growth factor receptor domain"/>
    <property type="match status" value="2"/>
</dbReference>
<feature type="transmembrane region" description="Helical" evidence="3">
    <location>
        <begin position="635"/>
        <end position="659"/>
    </location>
</feature>